<feature type="compositionally biased region" description="Polar residues" evidence="1">
    <location>
        <begin position="262"/>
        <end position="271"/>
    </location>
</feature>
<dbReference type="eggNOG" id="ENOG502T77D">
    <property type="taxonomic scope" value="Eukaryota"/>
</dbReference>
<sequence length="469" mass="51630">MSANTILLGSVEFEELPLHLEVHQSMQALRPSAIEEDEDDARSLLYLFDDNDFERAAAFLAIEEARRHAEAQAHAAAEAFIAAELQRQRTQTIAERLRRLLDEDDELVDMLGRRVLATNGYQIPDLWQPHHHHQHYHRRDPRYLHRNLQAGSSHAEQRTRSAPFVDVHAAWDDLDQKSGLSAHPRANPFIHTAPLVLRGHAPYHPRSTQHSHVQPRLSADPTATGQAYATPSTRTSIAIHPLTGVPMLLVEEQDEADEPSSDNKPTTTTYDNDAEAELDEGPIDDESDIDWLGRELLHRRGGANVWVLSADNGLDSVEPASSTSAAGPTSSQTASRATSMAVPSKQSGTALPTLPSEIEEVDSDHEPTHDFDQAAREPPALSNSSQRVAAALAQAALRNAGSETQPSLSPSKAGQTRRQRAATVMSESEEEELETVGIPVVDDEEEKGKDEAPRLDGRPRKTVKVVDLR</sequence>
<evidence type="ECO:0000256" key="1">
    <source>
        <dbReference type="SAM" id="MobiDB-lite"/>
    </source>
</evidence>
<dbReference type="VEuPathDB" id="FungiDB:UMAG_03365"/>
<organism evidence="2 3">
    <name type="scientific">Mycosarcoma maydis</name>
    <name type="common">Corn smut fungus</name>
    <name type="synonym">Ustilago maydis</name>
    <dbReference type="NCBI Taxonomy" id="5270"/>
    <lineage>
        <taxon>Eukaryota</taxon>
        <taxon>Fungi</taxon>
        <taxon>Dikarya</taxon>
        <taxon>Basidiomycota</taxon>
        <taxon>Ustilaginomycotina</taxon>
        <taxon>Ustilaginomycetes</taxon>
        <taxon>Ustilaginales</taxon>
        <taxon>Ustilaginaceae</taxon>
        <taxon>Mycosarcoma</taxon>
    </lineage>
</organism>
<dbReference type="KEGG" id="uma:UMAG_03365"/>
<name>A0A0D1DX57_MYCMD</name>
<feature type="region of interest" description="Disordered" evidence="1">
    <location>
        <begin position="316"/>
        <end position="469"/>
    </location>
</feature>
<reference evidence="2 3" key="1">
    <citation type="journal article" date="2006" name="Nature">
        <title>Insights from the genome of the biotrophic fungal plant pathogen Ustilago maydis.</title>
        <authorList>
            <person name="Kamper J."/>
            <person name="Kahmann R."/>
            <person name="Bolker M."/>
            <person name="Ma L.J."/>
            <person name="Brefort T."/>
            <person name="Saville B.J."/>
            <person name="Banuett F."/>
            <person name="Kronstad J.W."/>
            <person name="Gold S.E."/>
            <person name="Muller O."/>
            <person name="Perlin M.H."/>
            <person name="Wosten H.A."/>
            <person name="de Vries R."/>
            <person name="Ruiz-Herrera J."/>
            <person name="Reynaga-Pena C.G."/>
            <person name="Snetselaar K."/>
            <person name="McCann M."/>
            <person name="Perez-Martin J."/>
            <person name="Feldbrugge M."/>
            <person name="Basse C.W."/>
            <person name="Steinberg G."/>
            <person name="Ibeas J.I."/>
            <person name="Holloman W."/>
            <person name="Guzman P."/>
            <person name="Farman M."/>
            <person name="Stajich J.E."/>
            <person name="Sentandreu R."/>
            <person name="Gonzalez-Prieto J.M."/>
            <person name="Kennell J.C."/>
            <person name="Molina L."/>
            <person name="Schirawski J."/>
            <person name="Mendoza-Mendoza A."/>
            <person name="Greilinger D."/>
            <person name="Munch K."/>
            <person name="Rossel N."/>
            <person name="Scherer M."/>
            <person name="Vranes M."/>
            <person name="Ladendorf O."/>
            <person name="Vincon V."/>
            <person name="Fuchs U."/>
            <person name="Sandrock B."/>
            <person name="Meng S."/>
            <person name="Ho E.C."/>
            <person name="Cahill M.J."/>
            <person name="Boyce K.J."/>
            <person name="Klose J."/>
            <person name="Klosterman S.J."/>
            <person name="Deelstra H.J."/>
            <person name="Ortiz-Castellanos L."/>
            <person name="Li W."/>
            <person name="Sanchez-Alonso P."/>
            <person name="Schreier P.H."/>
            <person name="Hauser-Hahn I."/>
            <person name="Vaupel M."/>
            <person name="Koopmann E."/>
            <person name="Friedrich G."/>
            <person name="Voss H."/>
            <person name="Schluter T."/>
            <person name="Margolis J."/>
            <person name="Platt D."/>
            <person name="Swimmer C."/>
            <person name="Gnirke A."/>
            <person name="Chen F."/>
            <person name="Vysotskaia V."/>
            <person name="Mannhaupt G."/>
            <person name="Guldener U."/>
            <person name="Munsterkotter M."/>
            <person name="Haase D."/>
            <person name="Oesterheld M."/>
            <person name="Mewes H.W."/>
            <person name="Mauceli E.W."/>
            <person name="DeCaprio D."/>
            <person name="Wade C.M."/>
            <person name="Butler J."/>
            <person name="Young S."/>
            <person name="Jaffe D.B."/>
            <person name="Calvo S."/>
            <person name="Nusbaum C."/>
            <person name="Galagan J."/>
            <person name="Birren B.W."/>
        </authorList>
    </citation>
    <scope>NUCLEOTIDE SEQUENCE [LARGE SCALE GENOMIC DNA]</scope>
    <source>
        <strain evidence="3">DSM 14603 / FGSC 9021 / UM521</strain>
    </source>
</reference>
<feature type="compositionally biased region" description="Low complexity" evidence="1">
    <location>
        <begin position="320"/>
        <end position="335"/>
    </location>
</feature>
<dbReference type="OMA" id="WPIEDES"/>
<dbReference type="InParanoid" id="A0A0D1DX57"/>
<accession>A0A0D1DX57</accession>
<feature type="region of interest" description="Disordered" evidence="1">
    <location>
        <begin position="200"/>
        <end position="235"/>
    </location>
</feature>
<gene>
    <name evidence="2" type="ORF">UMAG_03365</name>
</gene>
<dbReference type="AlphaFoldDB" id="A0A0D1DX57"/>
<feature type="compositionally biased region" description="Low complexity" evidence="1">
    <location>
        <begin position="386"/>
        <end position="400"/>
    </location>
</feature>
<dbReference type="Proteomes" id="UP000000561">
    <property type="component" value="Chromosome 8"/>
</dbReference>
<proteinExistence type="predicted"/>
<feature type="compositionally biased region" description="Basic and acidic residues" evidence="1">
    <location>
        <begin position="364"/>
        <end position="375"/>
    </location>
</feature>
<feature type="compositionally biased region" description="Polar residues" evidence="1">
    <location>
        <begin position="221"/>
        <end position="235"/>
    </location>
</feature>
<feature type="compositionally biased region" description="Polar residues" evidence="1">
    <location>
        <begin position="401"/>
        <end position="414"/>
    </location>
</feature>
<dbReference type="RefSeq" id="XP_011389750.1">
    <property type="nucleotide sequence ID" value="XM_011391448.1"/>
</dbReference>
<dbReference type="OrthoDB" id="2556207at2759"/>
<protein>
    <submittedName>
        <fullName evidence="2">Uncharacterized protein</fullName>
    </submittedName>
</protein>
<evidence type="ECO:0000313" key="2">
    <source>
        <dbReference type="EMBL" id="KIS68799.1"/>
    </source>
</evidence>
<keyword evidence="3" id="KW-1185">Reference proteome</keyword>
<feature type="compositionally biased region" description="Acidic residues" evidence="1">
    <location>
        <begin position="272"/>
        <end position="286"/>
    </location>
</feature>
<evidence type="ECO:0000313" key="3">
    <source>
        <dbReference type="Proteomes" id="UP000000561"/>
    </source>
</evidence>
<feature type="region of interest" description="Disordered" evidence="1">
    <location>
        <begin position="253"/>
        <end position="286"/>
    </location>
</feature>
<feature type="compositionally biased region" description="Basic and acidic residues" evidence="1">
    <location>
        <begin position="446"/>
        <end position="469"/>
    </location>
</feature>
<dbReference type="GeneID" id="23563838"/>
<dbReference type="EMBL" id="CM003147">
    <property type="protein sequence ID" value="KIS68799.1"/>
    <property type="molecule type" value="Genomic_DNA"/>
</dbReference>